<evidence type="ECO:0000313" key="15">
    <source>
        <dbReference type="EMBL" id="KAK7092720.1"/>
    </source>
</evidence>
<feature type="chain" id="PRO_5042826010" description="Protein OS-9" evidence="13">
    <location>
        <begin position="24"/>
        <end position="712"/>
    </location>
</feature>
<feature type="coiled-coil region" evidence="11">
    <location>
        <begin position="477"/>
        <end position="511"/>
    </location>
</feature>
<feature type="signal peptide" evidence="13">
    <location>
        <begin position="1"/>
        <end position="23"/>
    </location>
</feature>
<protein>
    <recommendedName>
        <fullName evidence="10">Protein OS-9</fullName>
    </recommendedName>
</protein>
<feature type="compositionally biased region" description="Basic and acidic residues" evidence="12">
    <location>
        <begin position="360"/>
        <end position="378"/>
    </location>
</feature>
<keyword evidence="11" id="KW-0175">Coiled coil</keyword>
<keyword evidence="16" id="KW-1185">Reference proteome</keyword>
<dbReference type="Gene3D" id="2.70.130.10">
    <property type="entry name" value="Mannose-6-phosphate receptor binding domain"/>
    <property type="match status" value="1"/>
</dbReference>
<feature type="compositionally biased region" description="Acidic residues" evidence="12">
    <location>
        <begin position="401"/>
        <end position="416"/>
    </location>
</feature>
<dbReference type="InterPro" id="IPR012913">
    <property type="entry name" value="OS9-like_dom"/>
</dbReference>
<comment type="subcellular location">
    <subcellularLocation>
        <location evidence="1">Endoplasmic reticulum lumen</location>
    </subcellularLocation>
</comment>
<evidence type="ECO:0000256" key="11">
    <source>
        <dbReference type="SAM" id="Coils"/>
    </source>
</evidence>
<feature type="region of interest" description="Disordered" evidence="12">
    <location>
        <begin position="262"/>
        <end position="296"/>
    </location>
</feature>
<dbReference type="Proteomes" id="UP001374579">
    <property type="component" value="Unassembled WGS sequence"/>
</dbReference>
<feature type="region of interest" description="Disordered" evidence="12">
    <location>
        <begin position="670"/>
        <end position="712"/>
    </location>
</feature>
<feature type="compositionally biased region" description="Polar residues" evidence="12">
    <location>
        <begin position="379"/>
        <end position="389"/>
    </location>
</feature>
<feature type="compositionally biased region" description="Acidic residues" evidence="12">
    <location>
        <begin position="287"/>
        <end position="296"/>
    </location>
</feature>
<dbReference type="InterPro" id="IPR009011">
    <property type="entry name" value="Man6P_isomerase_rcpt-bd_dom_sf"/>
</dbReference>
<dbReference type="PANTHER" id="PTHR15414">
    <property type="entry name" value="OS-9-RELATED"/>
    <property type="match status" value="1"/>
</dbReference>
<evidence type="ECO:0000256" key="7">
    <source>
        <dbReference type="ARBA" id="ARBA00023180"/>
    </source>
</evidence>
<dbReference type="FunFam" id="2.70.130.10:FF:000002">
    <property type="entry name" value="protein OS-9 isoform X1"/>
    <property type="match status" value="1"/>
</dbReference>
<comment type="subunit">
    <text evidence="9">Component of the HRD1 complex, which comprises at least SYNV1/HRD1, DERL1/2, FAM8A1, HERPUD1/HERP, OS9, SEL1L and UBE2J1. FAM8A1 is stabilized by interaction with SYNV1, which prevents its proteasomal degradation. OS9 and UBE2J1 recruitment to the complex may be mediated by SEL1L. Through this complex, may interact with ERLEC1 and HSPA5. Interacts (via C-terminus) with CPNE6 (via second C2 domain); this interaction occurs in a calcium-dependent manner in vitro. Interacts with CREB3.</text>
</comment>
<dbReference type="GO" id="GO:0030968">
    <property type="term" value="P:endoplasmic reticulum unfolded protein response"/>
    <property type="evidence" value="ECO:0007669"/>
    <property type="project" value="InterPro"/>
</dbReference>
<feature type="region of interest" description="Disordered" evidence="12">
    <location>
        <begin position="316"/>
        <end position="419"/>
    </location>
</feature>
<evidence type="ECO:0000256" key="5">
    <source>
        <dbReference type="ARBA" id="ARBA00022824"/>
    </source>
</evidence>
<dbReference type="EMBL" id="JBAMIC010000021">
    <property type="protein sequence ID" value="KAK7092720.1"/>
    <property type="molecule type" value="Genomic_DNA"/>
</dbReference>
<keyword evidence="6" id="KW-1015">Disulfide bond</keyword>
<keyword evidence="3 13" id="KW-0732">Signal</keyword>
<dbReference type="GO" id="GO:0030970">
    <property type="term" value="P:retrograde protein transport, ER to cytosol"/>
    <property type="evidence" value="ECO:0007669"/>
    <property type="project" value="TreeGrafter"/>
</dbReference>
<dbReference type="GO" id="GO:0005788">
    <property type="term" value="C:endoplasmic reticulum lumen"/>
    <property type="evidence" value="ECO:0007669"/>
    <property type="project" value="UniProtKB-SubCell"/>
</dbReference>
<evidence type="ECO:0000256" key="3">
    <source>
        <dbReference type="ARBA" id="ARBA00022729"/>
    </source>
</evidence>
<evidence type="ECO:0000256" key="4">
    <source>
        <dbReference type="ARBA" id="ARBA00022734"/>
    </source>
</evidence>
<gene>
    <name evidence="15" type="ORF">V1264_008422</name>
</gene>
<name>A0AAN9G3L1_9CAEN</name>
<organism evidence="15 16">
    <name type="scientific">Littorina saxatilis</name>
    <dbReference type="NCBI Taxonomy" id="31220"/>
    <lineage>
        <taxon>Eukaryota</taxon>
        <taxon>Metazoa</taxon>
        <taxon>Spiralia</taxon>
        <taxon>Lophotrochozoa</taxon>
        <taxon>Mollusca</taxon>
        <taxon>Gastropoda</taxon>
        <taxon>Caenogastropoda</taxon>
        <taxon>Littorinimorpha</taxon>
        <taxon>Littorinoidea</taxon>
        <taxon>Littorinidae</taxon>
        <taxon>Littorina</taxon>
    </lineage>
</organism>
<keyword evidence="5" id="KW-0256">Endoplasmic reticulum</keyword>
<accession>A0AAN9G3L1</accession>
<keyword evidence="7" id="KW-0325">Glycoprotein</keyword>
<evidence type="ECO:0000256" key="8">
    <source>
        <dbReference type="ARBA" id="ARBA00053710"/>
    </source>
</evidence>
<sequence>MATKTAFVSVCLLFLAVFSAVQSFMDMEELRSITYGINIVKEPIIIPETPPETAITVTSRHGQRYQCDYPSHHQQRQQQEEEEKIALETGVVELLKPLASQPCLIKIKDWWTYEFCYGKHIRQFHAEDGRPKGDIMFLGHYQSDFDWNNETLREARVRSKLASGRYHSQYYTNGSKCDLTGNGRQTEIRFLCENLEDDYIVRVDEPETCVYVITVHTHRLCSHPHLKSPTPTQPIPIICQPLLTNHQYTVYQAHTQAMKKKEEEALAKAKAQLEQKEREQAEAAAEKEDDSIEDDLTGSVNTILKKSLGKELKEKIRMGDEQSTEPGSDPPKGWKWTDVKELDNLDNLMDPQGILSNMDMSHKGQMEKPSKPVPEQKKAASSGTGQTVIMEQEDASRKKEEEEEEEETETALDEAIDSALGDFDREVKVLREKQAMTHKRLQQIKDRVKKTVTSQFKDIIDEAQAELGGEMNEALALNQLSDSLNGLMGKLEDTEKEIKDMDKEIKDIAERSEVKDAIAELKVKAKEEEGSKGGVQAPPNTRQATKAGRGAGEEEYEVDEDGWKMVKEELGEGPITTRDLPPAQQRYVEKQLHQQLQKAGVNPNSVKVHVKIISSTSSNSDDDEVFRVMSDEDTASFQNMIVAILGGSTDAVKEQKRQSSLEDNYNFIFDENIGENTDGNTGHSSQTGSDDTSDDDGKVSTDEAPTLTEQGL</sequence>
<feature type="region of interest" description="Disordered" evidence="12">
    <location>
        <begin position="525"/>
        <end position="561"/>
    </location>
</feature>
<evidence type="ECO:0000256" key="13">
    <source>
        <dbReference type="SAM" id="SignalP"/>
    </source>
</evidence>
<evidence type="ECO:0000256" key="2">
    <source>
        <dbReference type="ARBA" id="ARBA00009918"/>
    </source>
</evidence>
<dbReference type="PANTHER" id="PTHR15414:SF5">
    <property type="entry name" value="PROTEIN OS-9"/>
    <property type="match status" value="1"/>
</dbReference>
<evidence type="ECO:0000256" key="10">
    <source>
        <dbReference type="ARBA" id="ARBA00069647"/>
    </source>
</evidence>
<comment type="similarity">
    <text evidence="2">Belongs to the OS-9 family.</text>
</comment>
<feature type="domain" description="MRH" evidence="14">
    <location>
        <begin position="101"/>
        <end position="223"/>
    </location>
</feature>
<dbReference type="Pfam" id="PF07915">
    <property type="entry name" value="PRKCSH"/>
    <property type="match status" value="1"/>
</dbReference>
<dbReference type="AlphaFoldDB" id="A0AAN9G3L1"/>
<feature type="compositionally biased region" description="Low complexity" evidence="12">
    <location>
        <begin position="681"/>
        <end position="690"/>
    </location>
</feature>
<dbReference type="InterPro" id="IPR044865">
    <property type="entry name" value="MRH_dom"/>
</dbReference>
<proteinExistence type="inferred from homology"/>
<dbReference type="InterPro" id="IPR045149">
    <property type="entry name" value="OS-9-like"/>
</dbReference>
<comment type="function">
    <text evidence="8">Lectin component of the HRD1 complex, which functions in endoplasmic reticulum (ER) quality control and ER-associated degradation (ERAD). Specifically recognizes and binds improperly folded glycoproteins as well as hyperglycosylated proteins, retain them in the ER, and transfers them to the ubiquitination machinery and promote their degradation. Possible targets include TRPV4 as well as hyperglycosylated HSP90B1.</text>
</comment>
<reference evidence="15 16" key="1">
    <citation type="submission" date="2024-02" db="EMBL/GenBank/DDBJ databases">
        <title>Chromosome-scale genome assembly of the rough periwinkle Littorina saxatilis.</title>
        <authorList>
            <person name="De Jode A."/>
            <person name="Faria R."/>
            <person name="Formenti G."/>
            <person name="Sims Y."/>
            <person name="Smith T.P."/>
            <person name="Tracey A."/>
            <person name="Wood J.M.D."/>
            <person name="Zagrodzka Z.B."/>
            <person name="Johannesson K."/>
            <person name="Butlin R.K."/>
            <person name="Leder E.H."/>
        </authorList>
    </citation>
    <scope>NUCLEOTIDE SEQUENCE [LARGE SCALE GENOMIC DNA]</scope>
    <source>
        <strain evidence="15">Snail1</strain>
        <tissue evidence="15">Muscle</tissue>
    </source>
</reference>
<keyword evidence="4" id="KW-0430">Lectin</keyword>
<evidence type="ECO:0000256" key="9">
    <source>
        <dbReference type="ARBA" id="ARBA00066177"/>
    </source>
</evidence>
<dbReference type="PROSITE" id="PS51914">
    <property type="entry name" value="MRH"/>
    <property type="match status" value="1"/>
</dbReference>
<evidence type="ECO:0000259" key="14">
    <source>
        <dbReference type="PROSITE" id="PS51914"/>
    </source>
</evidence>
<evidence type="ECO:0000256" key="1">
    <source>
        <dbReference type="ARBA" id="ARBA00004319"/>
    </source>
</evidence>
<dbReference type="SUPFAM" id="SSF50911">
    <property type="entry name" value="Mannose 6-phosphate receptor domain"/>
    <property type="match status" value="1"/>
</dbReference>
<feature type="compositionally biased region" description="Basic and acidic residues" evidence="12">
    <location>
        <begin position="262"/>
        <end position="286"/>
    </location>
</feature>
<evidence type="ECO:0000256" key="12">
    <source>
        <dbReference type="SAM" id="MobiDB-lite"/>
    </source>
</evidence>
<dbReference type="GO" id="GO:0030246">
    <property type="term" value="F:carbohydrate binding"/>
    <property type="evidence" value="ECO:0007669"/>
    <property type="project" value="UniProtKB-KW"/>
</dbReference>
<evidence type="ECO:0000313" key="16">
    <source>
        <dbReference type="Proteomes" id="UP001374579"/>
    </source>
</evidence>
<comment type="caution">
    <text evidence="15">The sequence shown here is derived from an EMBL/GenBank/DDBJ whole genome shotgun (WGS) entry which is preliminary data.</text>
</comment>
<evidence type="ECO:0000256" key="6">
    <source>
        <dbReference type="ARBA" id="ARBA00023157"/>
    </source>
</evidence>